<evidence type="ECO:0000313" key="2">
    <source>
        <dbReference type="Proteomes" id="UP001235744"/>
    </source>
</evidence>
<protein>
    <submittedName>
        <fullName evidence="1">Uncharacterized protein</fullName>
    </submittedName>
</protein>
<keyword evidence="2" id="KW-1185">Reference proteome</keyword>
<evidence type="ECO:0000313" key="1">
    <source>
        <dbReference type="EMBL" id="WLQ61975.1"/>
    </source>
</evidence>
<dbReference type="Proteomes" id="UP001235744">
    <property type="component" value="Chromosome"/>
</dbReference>
<reference evidence="1 2" key="1">
    <citation type="submission" date="2023-03" db="EMBL/GenBank/DDBJ databases">
        <title>Isolation and description of six Streptomyces strains from soil environments, able to metabolize different microbial glucans.</title>
        <authorList>
            <person name="Widen T."/>
            <person name="Larsbrink J."/>
        </authorList>
    </citation>
    <scope>NUCLEOTIDE SEQUENCE [LARGE SCALE GENOMIC DNA]</scope>
    <source>
        <strain evidence="1 2">Alt2</strain>
    </source>
</reference>
<name>A0ABY9J456_9ACTN</name>
<sequence length="103" mass="10720">MPARNPKGQSPGRPLLTAAVRDGAGTAVSFPPAAYTAVDCPAGVVQAEPEDVVAVPLPDSGRGYLSKIFNAEWMADYRDGCLLKEGARVRPGQRDAGLAQAGR</sequence>
<accession>A0ABY9J456</accession>
<proteinExistence type="predicted"/>
<dbReference type="EMBL" id="CP120988">
    <property type="protein sequence ID" value="WLQ61975.1"/>
    <property type="molecule type" value="Genomic_DNA"/>
</dbReference>
<gene>
    <name evidence="1" type="ORF">P8A19_00550</name>
</gene>
<dbReference type="RefSeq" id="WP_306106338.1">
    <property type="nucleotide sequence ID" value="NZ_CP120988.1"/>
</dbReference>
<organism evidence="1 2">
    <name type="scientific">Streptomyces poriferorum</name>
    <dbReference type="NCBI Taxonomy" id="2798799"/>
    <lineage>
        <taxon>Bacteria</taxon>
        <taxon>Bacillati</taxon>
        <taxon>Actinomycetota</taxon>
        <taxon>Actinomycetes</taxon>
        <taxon>Kitasatosporales</taxon>
        <taxon>Streptomycetaceae</taxon>
        <taxon>Streptomyces</taxon>
    </lineage>
</organism>